<comment type="subcellular location">
    <subcellularLocation>
        <location evidence="1">Cell outer membrane</location>
    </subcellularLocation>
</comment>
<dbReference type="SUPFAM" id="SSF48452">
    <property type="entry name" value="TPR-like"/>
    <property type="match status" value="1"/>
</dbReference>
<evidence type="ECO:0000256" key="5">
    <source>
        <dbReference type="ARBA" id="ARBA00023237"/>
    </source>
</evidence>
<gene>
    <name evidence="8" type="ORF">EQP59_09195</name>
</gene>
<keyword evidence="4" id="KW-0472">Membrane</keyword>
<evidence type="ECO:0000259" key="7">
    <source>
        <dbReference type="Pfam" id="PF14322"/>
    </source>
</evidence>
<evidence type="ECO:0000256" key="1">
    <source>
        <dbReference type="ARBA" id="ARBA00004442"/>
    </source>
</evidence>
<reference evidence="8 9" key="1">
    <citation type="submission" date="2019-01" db="EMBL/GenBank/DDBJ databases">
        <title>Whole Genome of Ornithobacterium rhinotracheale FARPER-174b.</title>
        <authorList>
            <person name="Tataje-Lavanda L.A."/>
            <person name="Montalvan A."/>
            <person name="Montesinos R."/>
            <person name="Zimic M."/>
            <person name="Fernandez-Sanchez M."/>
            <person name="Fernandez-Diaz M."/>
        </authorList>
    </citation>
    <scope>NUCLEOTIDE SEQUENCE [LARGE SCALE GENOMIC DNA]</scope>
    <source>
        <strain evidence="8 9">FARPER-174b</strain>
    </source>
</reference>
<evidence type="ECO:0000313" key="9">
    <source>
        <dbReference type="Proteomes" id="UP000287701"/>
    </source>
</evidence>
<name>A0A410JTI9_ORNRH</name>
<accession>A0A410JTI9</accession>
<dbReference type="Pfam" id="PF07980">
    <property type="entry name" value="SusD_RagB"/>
    <property type="match status" value="1"/>
</dbReference>
<dbReference type="InterPro" id="IPR033985">
    <property type="entry name" value="SusD-like_N"/>
</dbReference>
<evidence type="ECO:0000256" key="3">
    <source>
        <dbReference type="ARBA" id="ARBA00022729"/>
    </source>
</evidence>
<keyword evidence="3" id="KW-0732">Signal</keyword>
<keyword evidence="5" id="KW-0998">Cell outer membrane</keyword>
<dbReference type="Proteomes" id="UP000287701">
    <property type="component" value="Chromosome"/>
</dbReference>
<sequence>MKNNIIKVSLLSLGLLSITACNDYLDRIPESNILPEQYYNTEDALAAATISLYNFPTNGGWNIGTFGFDNGTDNQATVRASKWWLPGEVHVPSSGGAWSFGDIRDVNYFFDQVMPKYKKGEIIGNDANIKHFIGEAYFLRAYRYFNKLKALGDFPIITKTYKDNKDELVEISKRQPRNEVARFILSDLDKAIEMMKSGKVEGGNRLSKEAALLFKSRVALYEASWLKYHAGTARVPGGPGWPGAKFHPNFQYKAGSIKAESDYFYEQAMGAAKQIADNITLVESTHPQAGTKESLENPYFTMFSDINMTPYSEVIFWRQYNDKYVSHHTMHYLTGGGSSGYTRNFVETFVMKNGLPIYAGGSGYQGDGTLSKVRADRDERLQYFMAIPGDLLVYEGVSEPKIAAMPDILALEEERAVTGYNVKKGLMGNGGDYIVKKGTESGSIVFRATEAYLNYIEASYEKNGNLNADALNYWKAIRRRAGLPEDPNVTINATDLSKEKDLAKYSAGNVLTDKTLYNIRRERRCEFIAEGMRWDDLKRWRSLDQLKTKPYIVEGFRLWSDKPYLEGKKMSEMYVIKEDNGSTKTALRALPEKNPNVSAKTQSEYLRPYQIVQANNQWYNGYKWIQAHYLNPIAHDHFVNASTDHTVAGSVIYQNPGWPATADGLPSMD</sequence>
<dbReference type="Pfam" id="PF14322">
    <property type="entry name" value="SusD-like_3"/>
    <property type="match status" value="1"/>
</dbReference>
<dbReference type="Gene3D" id="1.25.40.390">
    <property type="match status" value="1"/>
</dbReference>
<dbReference type="EMBL" id="CP035107">
    <property type="protein sequence ID" value="QAR31504.1"/>
    <property type="molecule type" value="Genomic_DNA"/>
</dbReference>
<comment type="similarity">
    <text evidence="2">Belongs to the SusD family.</text>
</comment>
<feature type="domain" description="RagB/SusD" evidence="6">
    <location>
        <begin position="329"/>
        <end position="658"/>
    </location>
</feature>
<organism evidence="8 9">
    <name type="scientific">Ornithobacterium rhinotracheale</name>
    <dbReference type="NCBI Taxonomy" id="28251"/>
    <lineage>
        <taxon>Bacteria</taxon>
        <taxon>Pseudomonadati</taxon>
        <taxon>Bacteroidota</taxon>
        <taxon>Flavobacteriia</taxon>
        <taxon>Flavobacteriales</taxon>
        <taxon>Weeksellaceae</taxon>
        <taxon>Ornithobacterium</taxon>
    </lineage>
</organism>
<dbReference type="OrthoDB" id="5694214at2"/>
<proteinExistence type="inferred from homology"/>
<dbReference type="PROSITE" id="PS51257">
    <property type="entry name" value="PROKAR_LIPOPROTEIN"/>
    <property type="match status" value="1"/>
</dbReference>
<evidence type="ECO:0000313" key="8">
    <source>
        <dbReference type="EMBL" id="QAR31504.1"/>
    </source>
</evidence>
<evidence type="ECO:0000259" key="6">
    <source>
        <dbReference type="Pfam" id="PF07980"/>
    </source>
</evidence>
<protein>
    <submittedName>
        <fullName evidence="8">RagB/SusD family nutrient uptake outer membrane protein</fullName>
    </submittedName>
</protein>
<evidence type="ECO:0000256" key="4">
    <source>
        <dbReference type="ARBA" id="ARBA00023136"/>
    </source>
</evidence>
<dbReference type="AlphaFoldDB" id="A0A410JTI9"/>
<evidence type="ECO:0000256" key="2">
    <source>
        <dbReference type="ARBA" id="ARBA00006275"/>
    </source>
</evidence>
<dbReference type="InterPro" id="IPR011990">
    <property type="entry name" value="TPR-like_helical_dom_sf"/>
</dbReference>
<feature type="domain" description="SusD-like N-terminal" evidence="7">
    <location>
        <begin position="23"/>
        <end position="220"/>
    </location>
</feature>
<dbReference type="GO" id="GO:0009279">
    <property type="term" value="C:cell outer membrane"/>
    <property type="evidence" value="ECO:0007669"/>
    <property type="project" value="UniProtKB-SubCell"/>
</dbReference>
<dbReference type="InterPro" id="IPR012944">
    <property type="entry name" value="SusD_RagB_dom"/>
</dbReference>
<dbReference type="RefSeq" id="WP_128501921.1">
    <property type="nucleotide sequence ID" value="NZ_CP035107.1"/>
</dbReference>